<dbReference type="GeneID" id="91094026"/>
<dbReference type="AlphaFoldDB" id="A0AAX4JV45"/>
<dbReference type="PANTHER" id="PTHR12461">
    <property type="entry name" value="HYPOXIA-INDUCIBLE FACTOR 1 ALPHA INHIBITOR-RELATED"/>
    <property type="match status" value="1"/>
</dbReference>
<evidence type="ECO:0000313" key="3">
    <source>
        <dbReference type="EMBL" id="WWC88445.1"/>
    </source>
</evidence>
<dbReference type="RefSeq" id="XP_066075208.1">
    <property type="nucleotide sequence ID" value="XM_066219111.1"/>
</dbReference>
<gene>
    <name evidence="3" type="ORF">L201_003356</name>
</gene>
<accession>A0AAX4JV45</accession>
<dbReference type="InterPro" id="IPR003347">
    <property type="entry name" value="JmjC_dom"/>
</dbReference>
<keyword evidence="4" id="KW-1185">Reference proteome</keyword>
<dbReference type="Proteomes" id="UP001355207">
    <property type="component" value="Chromosome 4"/>
</dbReference>
<reference evidence="3 4" key="1">
    <citation type="submission" date="2024-01" db="EMBL/GenBank/DDBJ databases">
        <title>Comparative genomics of Cryptococcus and Kwoniella reveals pathogenesis evolution and contrasting modes of karyotype evolution via chromosome fusion or intercentromeric recombination.</title>
        <authorList>
            <person name="Coelho M.A."/>
            <person name="David-Palma M."/>
            <person name="Shea T."/>
            <person name="Bowers K."/>
            <person name="McGinley-Smith S."/>
            <person name="Mohammad A.W."/>
            <person name="Gnirke A."/>
            <person name="Yurkov A.M."/>
            <person name="Nowrousian M."/>
            <person name="Sun S."/>
            <person name="Cuomo C.A."/>
            <person name="Heitman J."/>
        </authorList>
    </citation>
    <scope>NUCLEOTIDE SEQUENCE [LARGE SCALE GENOMIC DNA]</scope>
    <source>
        <strain evidence="3 4">CBS 6074</strain>
    </source>
</reference>
<dbReference type="InterPro" id="IPR041667">
    <property type="entry name" value="Cupin_8"/>
</dbReference>
<dbReference type="PANTHER" id="PTHR12461:SF94">
    <property type="entry name" value="JMJC DOMAIN-CONTAINING PROTEIN"/>
    <property type="match status" value="1"/>
</dbReference>
<dbReference type="SUPFAM" id="SSF51197">
    <property type="entry name" value="Clavaminate synthase-like"/>
    <property type="match status" value="1"/>
</dbReference>
<organism evidence="3 4">
    <name type="scientific">Kwoniella dendrophila CBS 6074</name>
    <dbReference type="NCBI Taxonomy" id="1295534"/>
    <lineage>
        <taxon>Eukaryota</taxon>
        <taxon>Fungi</taxon>
        <taxon>Dikarya</taxon>
        <taxon>Basidiomycota</taxon>
        <taxon>Agaricomycotina</taxon>
        <taxon>Tremellomycetes</taxon>
        <taxon>Tremellales</taxon>
        <taxon>Cryptococcaceae</taxon>
        <taxon>Kwoniella</taxon>
    </lineage>
</organism>
<name>A0AAX4JV45_9TREE</name>
<dbReference type="EMBL" id="CP144101">
    <property type="protein sequence ID" value="WWC88445.1"/>
    <property type="molecule type" value="Genomic_DNA"/>
</dbReference>
<proteinExistence type="predicted"/>
<protein>
    <recommendedName>
        <fullName evidence="2">JmjC domain-containing protein</fullName>
    </recommendedName>
</protein>
<feature type="region of interest" description="Disordered" evidence="1">
    <location>
        <begin position="1"/>
        <end position="20"/>
    </location>
</feature>
<evidence type="ECO:0000259" key="2">
    <source>
        <dbReference type="PROSITE" id="PS51184"/>
    </source>
</evidence>
<feature type="domain" description="JmjC" evidence="2">
    <location>
        <begin position="256"/>
        <end position="435"/>
    </location>
</feature>
<dbReference type="Pfam" id="PF13621">
    <property type="entry name" value="Cupin_8"/>
    <property type="match status" value="1"/>
</dbReference>
<sequence>MLRLASSTTNSQPRKPTTGPITLTLQTLQSLAQEMINTIPFNIVPEHWLRLYTDVAILQAIQNIMDDSEPLREERDVSRLESIRRLDMAIIVAGALGKGRKGWILELIKIIQARLSSKIQNVTELEQHVSKRRKLSTSEFIQSLHYAPNPIKVLEEPPSVKDYLQNHATQPFILRGFLKNNTTSPAWTACDRWASAEYLLGIVGHGRVVPIEVGKAYDDASWTQKIMPFKEFLNRAGFEIPDKTPVDPTQLPSPPLYLAQYGLFDQFPELEKDICFPDYVWSNPPPTKDAPSYSPPQNNDGLIVNVWVGSGNSEIISPAHTDPYYNCYAQVLGQKRVWLAPPSCGPQMHVYGEVGENSDDTASQYMTNTSTVPIMKPIDDFTKLATRYPEFFQHAFSQGLEAILEPGDLMIMPPGWWHAMRGEGSGPAWSVSMWF</sequence>
<evidence type="ECO:0000256" key="1">
    <source>
        <dbReference type="SAM" id="MobiDB-lite"/>
    </source>
</evidence>
<dbReference type="PROSITE" id="PS51184">
    <property type="entry name" value="JMJC"/>
    <property type="match status" value="1"/>
</dbReference>
<dbReference type="Gene3D" id="2.60.120.650">
    <property type="entry name" value="Cupin"/>
    <property type="match status" value="1"/>
</dbReference>
<evidence type="ECO:0000313" key="4">
    <source>
        <dbReference type="Proteomes" id="UP001355207"/>
    </source>
</evidence>